<evidence type="ECO:0000256" key="2">
    <source>
        <dbReference type="ARBA" id="ARBA00007441"/>
    </source>
</evidence>
<proteinExistence type="inferred from homology"/>
<dbReference type="GO" id="GO:0006520">
    <property type="term" value="P:amino acid metabolic process"/>
    <property type="evidence" value="ECO:0007669"/>
    <property type="project" value="InterPro"/>
</dbReference>
<keyword evidence="10" id="KW-1185">Reference proteome</keyword>
<dbReference type="InterPro" id="IPR050596">
    <property type="entry name" value="AspAT/PAT-like"/>
</dbReference>
<accession>Q9HKR7</accession>
<dbReference type="Proteomes" id="UP000001024">
    <property type="component" value="Chromosome"/>
</dbReference>
<dbReference type="GO" id="GO:0030170">
    <property type="term" value="F:pyridoxal phosphate binding"/>
    <property type="evidence" value="ECO:0007669"/>
    <property type="project" value="InterPro"/>
</dbReference>
<name>Q9HKR7_THEAC</name>
<sequence>MQYINESATVSASNNVEKLRKQGLKIYNFGIGEPDFTTPEGIIDYAFEMAKQGKTHYTPSAGIMELREKIASKLKTRNRIDANAENVLVTPTKFGINLAMMVILNPGDEVIIPDPYYVSYPDIVKLAGGKPVPVRTTDDYDIDLDEMRKFVTPRTRAIILNNPNNPTGKVLSEKEIRDLVDFALENDIYIVSDEIYEDLIYEGSLYSPASMGKEAFEHTITLNGFSKGYAMTGWRIGYFVATEEIVEAANIIQQQTITCASSISQYAALRALDDNESPARMRSEFRKRRDLAYGILSESTDMKVHKPEGAFYMFPGYSKDIPSEKIAEMLLNQEHVVVTPGSAFGDRGRHHFRISFATSEDIIKEGLERLVKFMHTL</sequence>
<keyword evidence="6" id="KW-0663">Pyridoxal phosphate</keyword>
<dbReference type="FunFam" id="3.40.640.10:FF:000033">
    <property type="entry name" value="Aspartate aminotransferase"/>
    <property type="match status" value="1"/>
</dbReference>
<evidence type="ECO:0000256" key="6">
    <source>
        <dbReference type="ARBA" id="ARBA00022898"/>
    </source>
</evidence>
<dbReference type="HOGENOM" id="CLU_017584_4_3_2"/>
<dbReference type="Gene3D" id="3.90.1150.10">
    <property type="entry name" value="Aspartate Aminotransferase, domain 1"/>
    <property type="match status" value="1"/>
</dbReference>
<dbReference type="InterPro" id="IPR015424">
    <property type="entry name" value="PyrdxlP-dep_Trfase"/>
</dbReference>
<gene>
    <name evidence="9" type="ordered locus">Ta0529</name>
</gene>
<evidence type="ECO:0000259" key="8">
    <source>
        <dbReference type="Pfam" id="PF00155"/>
    </source>
</evidence>
<evidence type="ECO:0000313" key="10">
    <source>
        <dbReference type="Proteomes" id="UP000001024"/>
    </source>
</evidence>
<dbReference type="SUPFAM" id="SSF53383">
    <property type="entry name" value="PLP-dependent transferases"/>
    <property type="match status" value="1"/>
</dbReference>
<dbReference type="InterPro" id="IPR015422">
    <property type="entry name" value="PyrdxlP-dep_Trfase_small"/>
</dbReference>
<dbReference type="PANTHER" id="PTHR46383:SF1">
    <property type="entry name" value="ASPARTATE AMINOTRANSFERASE"/>
    <property type="match status" value="1"/>
</dbReference>
<evidence type="ECO:0000256" key="5">
    <source>
        <dbReference type="ARBA" id="ARBA00022679"/>
    </source>
</evidence>
<dbReference type="InterPro" id="IPR015421">
    <property type="entry name" value="PyrdxlP-dep_Trfase_major"/>
</dbReference>
<dbReference type="AlphaFoldDB" id="Q9HKR7"/>
<dbReference type="STRING" id="273075.gene:9571747"/>
<dbReference type="eggNOG" id="arCOG01130">
    <property type="taxonomic scope" value="Archaea"/>
</dbReference>
<dbReference type="KEGG" id="tac:Ta0529"/>
<reference evidence="9 10" key="1">
    <citation type="journal article" date="2000" name="Nature">
        <title>The genome sequence of the thermoacidophilic scavenger Thermoplasma acidophilum.</title>
        <authorList>
            <person name="Ruepp A."/>
            <person name="Graml W."/>
            <person name="Santos-Martinez M.L."/>
            <person name="Koretke K.K."/>
            <person name="Volker C."/>
            <person name="Mewes H.W."/>
            <person name="Frishman D."/>
            <person name="Stocker S."/>
            <person name="Lupas A.N."/>
            <person name="Baumeister W."/>
        </authorList>
    </citation>
    <scope>NUCLEOTIDE SEQUENCE [LARGE SCALE GENOMIC DNA]</scope>
    <source>
        <strain evidence="10">ATCC 25905 / DSM 1728 / JCM 9062 / NBRC 15155 / AMRC-C165</strain>
    </source>
</reference>
<dbReference type="PANTHER" id="PTHR46383">
    <property type="entry name" value="ASPARTATE AMINOTRANSFERASE"/>
    <property type="match status" value="1"/>
</dbReference>
<keyword evidence="4 7" id="KW-0032">Aminotransferase</keyword>
<dbReference type="InParanoid" id="Q9HKR7"/>
<comment type="subunit">
    <text evidence="3">Homodimer.</text>
</comment>
<dbReference type="Pfam" id="PF00155">
    <property type="entry name" value="Aminotran_1_2"/>
    <property type="match status" value="1"/>
</dbReference>
<evidence type="ECO:0000256" key="1">
    <source>
        <dbReference type="ARBA" id="ARBA00001933"/>
    </source>
</evidence>
<dbReference type="EMBL" id="AL445064">
    <property type="protein sequence ID" value="CAC11669.1"/>
    <property type="molecule type" value="Genomic_DNA"/>
</dbReference>
<dbReference type="PaxDb" id="273075-Ta0529m"/>
<evidence type="ECO:0000313" key="9">
    <source>
        <dbReference type="EMBL" id="CAC11669.1"/>
    </source>
</evidence>
<evidence type="ECO:0000256" key="4">
    <source>
        <dbReference type="ARBA" id="ARBA00022576"/>
    </source>
</evidence>
<dbReference type="InterPro" id="IPR004839">
    <property type="entry name" value="Aminotransferase_I/II_large"/>
</dbReference>
<dbReference type="PROSITE" id="PS00105">
    <property type="entry name" value="AA_TRANSFER_CLASS_1"/>
    <property type="match status" value="1"/>
</dbReference>
<dbReference type="GO" id="GO:0008483">
    <property type="term" value="F:transaminase activity"/>
    <property type="evidence" value="ECO:0007669"/>
    <property type="project" value="UniProtKB-KW"/>
</dbReference>
<dbReference type="InterPro" id="IPR004838">
    <property type="entry name" value="NHTrfase_class1_PyrdxlP-BS"/>
</dbReference>
<protein>
    <recommendedName>
        <fullName evidence="7">Aminotransferase</fullName>
        <ecNumber evidence="7">2.6.1.-</ecNumber>
    </recommendedName>
</protein>
<evidence type="ECO:0000256" key="3">
    <source>
        <dbReference type="ARBA" id="ARBA00011738"/>
    </source>
</evidence>
<keyword evidence="5 7" id="KW-0808">Transferase</keyword>
<comment type="cofactor">
    <cofactor evidence="1 7">
        <name>pyridoxal 5'-phosphate</name>
        <dbReference type="ChEBI" id="CHEBI:597326"/>
    </cofactor>
</comment>
<dbReference type="EnsemblBacteria" id="CAC11669">
    <property type="protein sequence ID" value="CAC11669"/>
    <property type="gene ID" value="CAC11669"/>
</dbReference>
<feature type="domain" description="Aminotransferase class I/classII large" evidence="8">
    <location>
        <begin position="26"/>
        <end position="370"/>
    </location>
</feature>
<dbReference type="CDD" id="cd00609">
    <property type="entry name" value="AAT_like"/>
    <property type="match status" value="1"/>
</dbReference>
<dbReference type="FunCoup" id="Q9HKR7">
    <property type="interactions" value="138"/>
</dbReference>
<dbReference type="Gene3D" id="3.40.640.10">
    <property type="entry name" value="Type I PLP-dependent aspartate aminotransferase-like (Major domain)"/>
    <property type="match status" value="1"/>
</dbReference>
<organism evidence="9 10">
    <name type="scientific">Thermoplasma acidophilum (strain ATCC 25905 / DSM 1728 / JCM 9062 / NBRC 15155 / AMRC-C165)</name>
    <dbReference type="NCBI Taxonomy" id="273075"/>
    <lineage>
        <taxon>Archaea</taxon>
        <taxon>Methanobacteriati</taxon>
        <taxon>Thermoplasmatota</taxon>
        <taxon>Thermoplasmata</taxon>
        <taxon>Thermoplasmatales</taxon>
        <taxon>Thermoplasmataceae</taxon>
        <taxon>Thermoplasma</taxon>
    </lineage>
</organism>
<dbReference type="EC" id="2.6.1.-" evidence="7"/>
<evidence type="ECO:0000256" key="7">
    <source>
        <dbReference type="RuleBase" id="RU000481"/>
    </source>
</evidence>
<comment type="similarity">
    <text evidence="2 7">Belongs to the class-I pyridoxal-phosphate-dependent aminotransferase family.</text>
</comment>